<feature type="domain" description="HTH lysR-type" evidence="5">
    <location>
        <begin position="2"/>
        <end position="59"/>
    </location>
</feature>
<dbReference type="Proteomes" id="UP000192591">
    <property type="component" value="Unassembled WGS sequence"/>
</dbReference>
<dbReference type="PANTHER" id="PTHR30346">
    <property type="entry name" value="TRANSCRIPTIONAL DUAL REGULATOR HCAR-RELATED"/>
    <property type="match status" value="1"/>
</dbReference>
<evidence type="ECO:0000256" key="1">
    <source>
        <dbReference type="ARBA" id="ARBA00009437"/>
    </source>
</evidence>
<dbReference type="GO" id="GO:0003700">
    <property type="term" value="F:DNA-binding transcription factor activity"/>
    <property type="evidence" value="ECO:0007669"/>
    <property type="project" value="InterPro"/>
</dbReference>
<proteinExistence type="inferred from homology"/>
<dbReference type="GO" id="GO:0003677">
    <property type="term" value="F:DNA binding"/>
    <property type="evidence" value="ECO:0007669"/>
    <property type="project" value="UniProtKB-KW"/>
</dbReference>
<dbReference type="Pfam" id="PF00126">
    <property type="entry name" value="HTH_1"/>
    <property type="match status" value="1"/>
</dbReference>
<dbReference type="AlphaFoldDB" id="A0A1V9ADK6"/>
<protein>
    <recommendedName>
        <fullName evidence="5">HTH lysR-type domain-containing protein</fullName>
    </recommendedName>
</protein>
<dbReference type="SUPFAM" id="SSF53850">
    <property type="entry name" value="Periplasmic binding protein-like II"/>
    <property type="match status" value="1"/>
</dbReference>
<keyword evidence="4" id="KW-0804">Transcription</keyword>
<evidence type="ECO:0000256" key="2">
    <source>
        <dbReference type="ARBA" id="ARBA00023015"/>
    </source>
</evidence>
<dbReference type="Gene3D" id="1.10.10.10">
    <property type="entry name" value="Winged helix-like DNA-binding domain superfamily/Winged helix DNA-binding domain"/>
    <property type="match status" value="1"/>
</dbReference>
<dbReference type="SUPFAM" id="SSF46785">
    <property type="entry name" value="Winged helix' DNA-binding domain"/>
    <property type="match status" value="1"/>
</dbReference>
<evidence type="ECO:0000313" key="6">
    <source>
        <dbReference type="EMBL" id="OQO95108.1"/>
    </source>
</evidence>
<dbReference type="InterPro" id="IPR036390">
    <property type="entry name" value="WH_DNA-bd_sf"/>
</dbReference>
<name>A0A1V9ADK6_SACPI</name>
<dbReference type="InterPro" id="IPR036388">
    <property type="entry name" value="WH-like_DNA-bd_sf"/>
</dbReference>
<organism evidence="6 7">
    <name type="scientific">Saccharomonospora piscinae</name>
    <dbReference type="NCBI Taxonomy" id="687388"/>
    <lineage>
        <taxon>Bacteria</taxon>
        <taxon>Bacillati</taxon>
        <taxon>Actinomycetota</taxon>
        <taxon>Actinomycetes</taxon>
        <taxon>Pseudonocardiales</taxon>
        <taxon>Pseudonocardiaceae</taxon>
        <taxon>Saccharomonospora</taxon>
    </lineage>
</organism>
<evidence type="ECO:0000259" key="5">
    <source>
        <dbReference type="PROSITE" id="PS50931"/>
    </source>
</evidence>
<sequence>MIELSRLKILVALHELGTVHAAATRLHVSPSAASQQLATLTRDAGTALTEADGRTLRLTDAGRVLVEHAYALLALAERAAGDVQAASAGDLGRLTVGAYASTISSLLLPAVARLRDRHPGLSTDVREITGPGALDALSNGELDIVVTVDANGSAPEDPRHSSITLGTDHLDLALPADHPHASGVAVELASLAHEDWVGTLAGDACDTLVHRACADAGFRPRVRHRVNDRTATLAMVAAGLGIAAVPRVTAAPIPRGVTIVPADGDPLRRPALALVRRGSETRPAVARCLTALQDIAGTTGCA</sequence>
<dbReference type="InterPro" id="IPR005119">
    <property type="entry name" value="LysR_subst-bd"/>
</dbReference>
<accession>A0A1V9ADK6</accession>
<comment type="caution">
    <text evidence="6">The sequence shown here is derived from an EMBL/GenBank/DDBJ whole genome shotgun (WGS) entry which is preliminary data.</text>
</comment>
<dbReference type="EMBL" id="MWIH01000002">
    <property type="protein sequence ID" value="OQO95108.1"/>
    <property type="molecule type" value="Genomic_DNA"/>
</dbReference>
<evidence type="ECO:0000256" key="4">
    <source>
        <dbReference type="ARBA" id="ARBA00023163"/>
    </source>
</evidence>
<dbReference type="Pfam" id="PF03466">
    <property type="entry name" value="LysR_substrate"/>
    <property type="match status" value="1"/>
</dbReference>
<dbReference type="STRING" id="1962155.B1813_00435"/>
<comment type="similarity">
    <text evidence="1">Belongs to the LysR transcriptional regulatory family.</text>
</comment>
<dbReference type="PANTHER" id="PTHR30346:SF29">
    <property type="entry name" value="LYSR SUBSTRATE-BINDING"/>
    <property type="match status" value="1"/>
</dbReference>
<dbReference type="InterPro" id="IPR000847">
    <property type="entry name" value="LysR_HTH_N"/>
</dbReference>
<dbReference type="CDD" id="cd08423">
    <property type="entry name" value="PBP2_LTTR_like_6"/>
    <property type="match status" value="1"/>
</dbReference>
<dbReference type="PROSITE" id="PS50931">
    <property type="entry name" value="HTH_LYSR"/>
    <property type="match status" value="1"/>
</dbReference>
<reference evidence="6 7" key="1">
    <citation type="submission" date="2017-02" db="EMBL/GenBank/DDBJ databases">
        <title>Draft genome of Saccharomonospora sp. 154.</title>
        <authorList>
            <person name="Alonso-Carmona G.S."/>
            <person name="De La Haba R."/>
            <person name="Vera-Gargallo B."/>
            <person name="Sandoval-Trujillo A.H."/>
            <person name="Ramirez-Duran N."/>
            <person name="Ventosa A."/>
        </authorList>
    </citation>
    <scope>NUCLEOTIDE SEQUENCE [LARGE SCALE GENOMIC DNA]</scope>
    <source>
        <strain evidence="6 7">LRS4.154</strain>
    </source>
</reference>
<evidence type="ECO:0000256" key="3">
    <source>
        <dbReference type="ARBA" id="ARBA00023125"/>
    </source>
</evidence>
<keyword evidence="7" id="KW-1185">Reference proteome</keyword>
<keyword evidence="3" id="KW-0238">DNA-binding</keyword>
<evidence type="ECO:0000313" key="7">
    <source>
        <dbReference type="Proteomes" id="UP000192591"/>
    </source>
</evidence>
<dbReference type="GO" id="GO:0032993">
    <property type="term" value="C:protein-DNA complex"/>
    <property type="evidence" value="ECO:0007669"/>
    <property type="project" value="TreeGrafter"/>
</dbReference>
<dbReference type="RefSeq" id="WP_139794687.1">
    <property type="nucleotide sequence ID" value="NZ_MWIH01000002.1"/>
</dbReference>
<dbReference type="Gene3D" id="3.40.190.10">
    <property type="entry name" value="Periplasmic binding protein-like II"/>
    <property type="match status" value="2"/>
</dbReference>
<gene>
    <name evidence="6" type="ORF">B1813_00435</name>
</gene>
<keyword evidence="2" id="KW-0805">Transcription regulation</keyword>